<protein>
    <recommendedName>
        <fullName evidence="3">F-box domain-containing protein</fullName>
    </recommendedName>
</protein>
<accession>A0A9P9H501</accession>
<organism evidence="1 2">
    <name type="scientific">Fusarium solani</name>
    <name type="common">Filamentous fungus</name>
    <dbReference type="NCBI Taxonomy" id="169388"/>
    <lineage>
        <taxon>Eukaryota</taxon>
        <taxon>Fungi</taxon>
        <taxon>Dikarya</taxon>
        <taxon>Ascomycota</taxon>
        <taxon>Pezizomycotina</taxon>
        <taxon>Sordariomycetes</taxon>
        <taxon>Hypocreomycetidae</taxon>
        <taxon>Hypocreales</taxon>
        <taxon>Nectriaceae</taxon>
        <taxon>Fusarium</taxon>
        <taxon>Fusarium solani species complex</taxon>
    </lineage>
</organism>
<evidence type="ECO:0008006" key="3">
    <source>
        <dbReference type="Google" id="ProtNLM"/>
    </source>
</evidence>
<dbReference type="AlphaFoldDB" id="A0A9P9H501"/>
<dbReference type="Proteomes" id="UP000736672">
    <property type="component" value="Unassembled WGS sequence"/>
</dbReference>
<proteinExistence type="predicted"/>
<comment type="caution">
    <text evidence="1">The sequence shown here is derived from an EMBL/GenBank/DDBJ whole genome shotgun (WGS) entry which is preliminary data.</text>
</comment>
<keyword evidence="2" id="KW-1185">Reference proteome</keyword>
<evidence type="ECO:0000313" key="2">
    <source>
        <dbReference type="Proteomes" id="UP000736672"/>
    </source>
</evidence>
<sequence>MPRRKRTKRGAEPPVEVAVEEQKPFPLLMLPELVFHLIFSCLKPSEMSGISRSSTLLRSLLLPYVFYAVRFDGTVADVSCMLEAFLYHRRQRFMQPLWESVRCFTVSPNSARGEPRGVEVMNKLPNRILEGLRRTAQVRTVVLDLDNLAYGLQERFVNSLKASPGWPEVTTLSVTAIGRYTESIVNYWLPVNVNYRAPWDINNSDTLIRYSTMPFSAMSNRTGQLTRMYLGHNLLVIQTRANLPGLLKPWVGEKVRKQLEWLVMGYFDKWHKPFLSHRTLNTADGTQSLIDTLAMMPRLRRFAFWVDRRGLGRCFVRQVWTIDSKPLTMAEVDDWYTNLVQKIVKSLPNLEKLAIMDNNGVVYVGTRASEGNDLTVSREMLEAGSQRFPAGISD</sequence>
<gene>
    <name evidence="1" type="ORF">B0J15DRAFT_550532</name>
</gene>
<name>A0A9P9H501_FUSSL</name>
<reference evidence="1" key="1">
    <citation type="journal article" date="2021" name="Nat. Commun.">
        <title>Genetic determinants of endophytism in the Arabidopsis root mycobiome.</title>
        <authorList>
            <person name="Mesny F."/>
            <person name="Miyauchi S."/>
            <person name="Thiergart T."/>
            <person name="Pickel B."/>
            <person name="Atanasova L."/>
            <person name="Karlsson M."/>
            <person name="Huettel B."/>
            <person name="Barry K.W."/>
            <person name="Haridas S."/>
            <person name="Chen C."/>
            <person name="Bauer D."/>
            <person name="Andreopoulos W."/>
            <person name="Pangilinan J."/>
            <person name="LaButti K."/>
            <person name="Riley R."/>
            <person name="Lipzen A."/>
            <person name="Clum A."/>
            <person name="Drula E."/>
            <person name="Henrissat B."/>
            <person name="Kohler A."/>
            <person name="Grigoriev I.V."/>
            <person name="Martin F.M."/>
            <person name="Hacquard S."/>
        </authorList>
    </citation>
    <scope>NUCLEOTIDE SEQUENCE</scope>
    <source>
        <strain evidence="1">FSSC 5 MPI-SDFR-AT-0091</strain>
    </source>
</reference>
<dbReference type="EMBL" id="JAGTJS010000012">
    <property type="protein sequence ID" value="KAH7250761.1"/>
    <property type="molecule type" value="Genomic_DNA"/>
</dbReference>
<evidence type="ECO:0000313" key="1">
    <source>
        <dbReference type="EMBL" id="KAH7250761.1"/>
    </source>
</evidence>
<dbReference type="OrthoDB" id="5097462at2759"/>